<protein>
    <submittedName>
        <fullName evidence="1">Uncharacterized protein</fullName>
    </submittedName>
</protein>
<evidence type="ECO:0000313" key="1">
    <source>
        <dbReference type="EMBL" id="MDA7419124.1"/>
    </source>
</evidence>
<gene>
    <name evidence="1" type="ORF">PGB34_22355</name>
</gene>
<keyword evidence="2" id="KW-1185">Reference proteome</keyword>
<dbReference type="EMBL" id="JAQIPB010000014">
    <property type="protein sequence ID" value="MDA7419124.1"/>
    <property type="molecule type" value="Genomic_DNA"/>
</dbReference>
<comment type="caution">
    <text evidence="1">The sequence shown here is derived from an EMBL/GenBank/DDBJ whole genome shotgun (WGS) entry which is preliminary data.</text>
</comment>
<proteinExistence type="predicted"/>
<dbReference type="AlphaFoldDB" id="A0AAE3NDM1"/>
<dbReference type="Proteomes" id="UP001212602">
    <property type="component" value="Unassembled WGS sequence"/>
</dbReference>
<sequence>MFDYDIALIQQSSIGKTTQGKEIVELLKAFNKAGRIKYTEMEERAAWDGTDILVNVNYLGKVFITTCELVHEAAHALWRKKNPTKVMTQIEIDSEERDARIVQAKVYVWLRTSKKAPVDSDLENRLTDLGVAYPEGAKR</sequence>
<evidence type="ECO:0000313" key="2">
    <source>
        <dbReference type="Proteomes" id="UP001212602"/>
    </source>
</evidence>
<reference evidence="1" key="1">
    <citation type="submission" date="2023-01" db="EMBL/GenBank/DDBJ databases">
        <title>Xenophilus mangrovi sp. nov., isolated from soil of Mangrove nature reserve.</title>
        <authorList>
            <person name="Xu S."/>
            <person name="Liu Z."/>
            <person name="Xu Y."/>
        </authorList>
    </citation>
    <scope>NUCLEOTIDE SEQUENCE</scope>
    <source>
        <strain evidence="1">YW8</strain>
    </source>
</reference>
<organism evidence="1 2">
    <name type="scientific">Xenophilus arseniciresistens</name>
    <dbReference type="NCBI Taxonomy" id="1283306"/>
    <lineage>
        <taxon>Bacteria</taxon>
        <taxon>Pseudomonadati</taxon>
        <taxon>Pseudomonadota</taxon>
        <taxon>Betaproteobacteria</taxon>
        <taxon>Burkholderiales</taxon>
        <taxon>Comamonadaceae</taxon>
        <taxon>Xenophilus</taxon>
    </lineage>
</organism>
<dbReference type="RefSeq" id="WP_271430325.1">
    <property type="nucleotide sequence ID" value="NZ_JAQIPB010000014.1"/>
</dbReference>
<accession>A0AAE3NDM1</accession>
<name>A0AAE3NDM1_9BURK</name>